<feature type="domain" description="VOC" evidence="1">
    <location>
        <begin position="1"/>
        <end position="125"/>
    </location>
</feature>
<proteinExistence type="predicted"/>
<dbReference type="InterPro" id="IPR037523">
    <property type="entry name" value="VOC_core"/>
</dbReference>
<gene>
    <name evidence="2" type="ORF">RPR59_10220</name>
</gene>
<dbReference type="EMBL" id="CP135076">
    <property type="protein sequence ID" value="WNO52833.1"/>
    <property type="molecule type" value="Genomic_DNA"/>
</dbReference>
<dbReference type="Proteomes" id="UP001302249">
    <property type="component" value="Chromosome"/>
</dbReference>
<accession>A0ABZ0B6F0</accession>
<organism evidence="2 3">
    <name type="scientific">Stakelama saccharophila</name>
    <dbReference type="NCBI Taxonomy" id="3075605"/>
    <lineage>
        <taxon>Bacteria</taxon>
        <taxon>Pseudomonadati</taxon>
        <taxon>Pseudomonadota</taxon>
        <taxon>Alphaproteobacteria</taxon>
        <taxon>Sphingomonadales</taxon>
        <taxon>Sphingomonadaceae</taxon>
        <taxon>Stakelama</taxon>
    </lineage>
</organism>
<dbReference type="SUPFAM" id="SSF54593">
    <property type="entry name" value="Glyoxalase/Bleomycin resistance protein/Dihydroxybiphenyl dioxygenase"/>
    <property type="match status" value="1"/>
</dbReference>
<dbReference type="InterPro" id="IPR029068">
    <property type="entry name" value="Glyas_Bleomycin-R_OHBP_Dase"/>
</dbReference>
<dbReference type="InterPro" id="IPR004360">
    <property type="entry name" value="Glyas_Fos-R_dOase_dom"/>
</dbReference>
<dbReference type="PANTHER" id="PTHR35006:SF1">
    <property type="entry name" value="BLL2941 PROTEIN"/>
    <property type="match status" value="1"/>
</dbReference>
<evidence type="ECO:0000313" key="2">
    <source>
        <dbReference type="EMBL" id="WNO52833.1"/>
    </source>
</evidence>
<reference evidence="2 3" key="1">
    <citation type="submission" date="2023-09" db="EMBL/GenBank/DDBJ databases">
        <authorList>
            <person name="Rey-Velasco X."/>
        </authorList>
    </citation>
    <scope>NUCLEOTIDE SEQUENCE [LARGE SCALE GENOMIC DNA]</scope>
    <source>
        <strain evidence="2 3">W311</strain>
    </source>
</reference>
<dbReference type="PROSITE" id="PS51819">
    <property type="entry name" value="VOC"/>
    <property type="match status" value="1"/>
</dbReference>
<protein>
    <submittedName>
        <fullName evidence="2">VOC family protein</fullName>
    </submittedName>
</protein>
<dbReference type="PANTHER" id="PTHR35006">
    <property type="entry name" value="GLYOXALASE FAMILY PROTEIN (AFU_ORTHOLOGUE AFUA_5G14830)"/>
    <property type="match status" value="1"/>
</dbReference>
<dbReference type="CDD" id="cd07262">
    <property type="entry name" value="VOC_like"/>
    <property type="match status" value="1"/>
</dbReference>
<sequence>MFRHVVVGADDLDAAKAFYDAALGALDVAPGTIDPKGRLVYTRDGMRFLVTRPIDGNPANAANGGTIGFAAESAEAVDAWHAAGLAYGGVAIEDPPGERRPPDGRIVYLAYLRDPAGNKLCATYRIK</sequence>
<dbReference type="Pfam" id="PF00903">
    <property type="entry name" value="Glyoxalase"/>
    <property type="match status" value="1"/>
</dbReference>
<evidence type="ECO:0000259" key="1">
    <source>
        <dbReference type="PROSITE" id="PS51819"/>
    </source>
</evidence>
<dbReference type="RefSeq" id="WP_313913677.1">
    <property type="nucleotide sequence ID" value="NZ_CP135076.1"/>
</dbReference>
<keyword evidence="3" id="KW-1185">Reference proteome</keyword>
<evidence type="ECO:0000313" key="3">
    <source>
        <dbReference type="Proteomes" id="UP001302249"/>
    </source>
</evidence>
<dbReference type="Gene3D" id="3.10.180.10">
    <property type="entry name" value="2,3-Dihydroxybiphenyl 1,2-Dioxygenase, domain 1"/>
    <property type="match status" value="1"/>
</dbReference>
<name>A0ABZ0B6F0_9SPHN</name>